<keyword evidence="1" id="KW-0732">Signal</keyword>
<evidence type="ECO:0000313" key="2">
    <source>
        <dbReference type="EMBL" id="CAI9941040.1"/>
    </source>
</evidence>
<feature type="chain" id="PRO_5041665461" evidence="1">
    <location>
        <begin position="21"/>
        <end position="116"/>
    </location>
</feature>
<comment type="caution">
    <text evidence="2">The sequence shown here is derived from an EMBL/GenBank/DDBJ whole genome shotgun (WGS) entry which is preliminary data.</text>
</comment>
<keyword evidence="4" id="KW-1185">Reference proteome</keyword>
<evidence type="ECO:0000313" key="3">
    <source>
        <dbReference type="EMBL" id="CAL6015849.1"/>
    </source>
</evidence>
<reference evidence="3 4" key="2">
    <citation type="submission" date="2024-07" db="EMBL/GenBank/DDBJ databases">
        <authorList>
            <person name="Akdeniz Z."/>
        </authorList>
    </citation>
    <scope>NUCLEOTIDE SEQUENCE [LARGE SCALE GENOMIC DNA]</scope>
</reference>
<accession>A0AA86PJP8</accession>
<gene>
    <name evidence="3" type="ORF">HINF_LOCUS25221</name>
    <name evidence="2" type="ORF">HINF_LOCUS28685</name>
</gene>
<feature type="signal peptide" evidence="1">
    <location>
        <begin position="1"/>
        <end position="20"/>
    </location>
</feature>
<reference evidence="2" key="1">
    <citation type="submission" date="2023-06" db="EMBL/GenBank/DDBJ databases">
        <authorList>
            <person name="Kurt Z."/>
        </authorList>
    </citation>
    <scope>NUCLEOTIDE SEQUENCE</scope>
</reference>
<evidence type="ECO:0000256" key="1">
    <source>
        <dbReference type="SAM" id="SignalP"/>
    </source>
</evidence>
<dbReference type="EMBL" id="CATOUU010000687">
    <property type="protein sequence ID" value="CAI9941040.1"/>
    <property type="molecule type" value="Genomic_DNA"/>
</dbReference>
<evidence type="ECO:0000313" key="4">
    <source>
        <dbReference type="Proteomes" id="UP001642409"/>
    </source>
</evidence>
<protein>
    <submittedName>
        <fullName evidence="3">Hypothetical_protein</fullName>
    </submittedName>
</protein>
<dbReference type="AlphaFoldDB" id="A0AA86PJP8"/>
<dbReference type="Proteomes" id="UP001642409">
    <property type="component" value="Unassembled WGS sequence"/>
</dbReference>
<proteinExistence type="predicted"/>
<name>A0AA86PJP8_9EUKA</name>
<organism evidence="2">
    <name type="scientific">Hexamita inflata</name>
    <dbReference type="NCBI Taxonomy" id="28002"/>
    <lineage>
        <taxon>Eukaryota</taxon>
        <taxon>Metamonada</taxon>
        <taxon>Diplomonadida</taxon>
        <taxon>Hexamitidae</taxon>
        <taxon>Hexamitinae</taxon>
        <taxon>Hexamita</taxon>
    </lineage>
</organism>
<dbReference type="EMBL" id="CAXDID020000075">
    <property type="protein sequence ID" value="CAL6015849.1"/>
    <property type="molecule type" value="Genomic_DNA"/>
</dbReference>
<sequence length="116" mass="13856">MSILVLLIWLLNSKFEVVSAFELYQLGTSRRECQFTAVQAREQIDTFKKWSVSFSHQWKSFFRPRLLYLELQRFNFDSNFPYYITLLVREMLFRLQGCKSTHLQGSSIMQNSLISK</sequence>